<evidence type="ECO:0000256" key="10">
    <source>
        <dbReference type="PROSITE-ProRule" id="PRU00042"/>
    </source>
</evidence>
<keyword evidence="7" id="KW-0804">Transcription</keyword>
<evidence type="ECO:0000313" key="12">
    <source>
        <dbReference type="EMBL" id="KAH3713298.1"/>
    </source>
</evidence>
<evidence type="ECO:0000256" key="1">
    <source>
        <dbReference type="ARBA" id="ARBA00004123"/>
    </source>
</evidence>
<comment type="subcellular location">
    <subcellularLocation>
        <location evidence="1">Nucleus</location>
    </subcellularLocation>
</comment>
<keyword evidence="2" id="KW-0479">Metal-binding</keyword>
<dbReference type="GO" id="GO:0000978">
    <property type="term" value="F:RNA polymerase II cis-regulatory region sequence-specific DNA binding"/>
    <property type="evidence" value="ECO:0007669"/>
    <property type="project" value="TreeGrafter"/>
</dbReference>
<dbReference type="EMBL" id="JAIWYP010000014">
    <property type="protein sequence ID" value="KAH3713298.1"/>
    <property type="molecule type" value="Genomic_DNA"/>
</dbReference>
<keyword evidence="8" id="KW-0539">Nucleus</keyword>
<name>A0A9D4BYE1_DREPO</name>
<feature type="domain" description="C2H2-type" evidence="11">
    <location>
        <begin position="21"/>
        <end position="48"/>
    </location>
</feature>
<evidence type="ECO:0000259" key="11">
    <source>
        <dbReference type="PROSITE" id="PS50157"/>
    </source>
</evidence>
<accession>A0A9D4BYE1</accession>
<organism evidence="12 13">
    <name type="scientific">Dreissena polymorpha</name>
    <name type="common">Zebra mussel</name>
    <name type="synonym">Mytilus polymorpha</name>
    <dbReference type="NCBI Taxonomy" id="45954"/>
    <lineage>
        <taxon>Eukaryota</taxon>
        <taxon>Metazoa</taxon>
        <taxon>Spiralia</taxon>
        <taxon>Lophotrochozoa</taxon>
        <taxon>Mollusca</taxon>
        <taxon>Bivalvia</taxon>
        <taxon>Autobranchia</taxon>
        <taxon>Heteroconchia</taxon>
        <taxon>Euheterodonta</taxon>
        <taxon>Imparidentia</taxon>
        <taxon>Neoheterodontei</taxon>
        <taxon>Myida</taxon>
        <taxon>Dreissenoidea</taxon>
        <taxon>Dreissenidae</taxon>
        <taxon>Dreissena</taxon>
    </lineage>
</organism>
<dbReference type="PANTHER" id="PTHR23233">
    <property type="entry name" value="SAL-LIKE PROTEIN"/>
    <property type="match status" value="1"/>
</dbReference>
<reference evidence="12" key="2">
    <citation type="submission" date="2020-11" db="EMBL/GenBank/DDBJ databases">
        <authorList>
            <person name="McCartney M.A."/>
            <person name="Auch B."/>
            <person name="Kono T."/>
            <person name="Mallez S."/>
            <person name="Becker A."/>
            <person name="Gohl D.M."/>
            <person name="Silverstein K.A.T."/>
            <person name="Koren S."/>
            <person name="Bechman K.B."/>
            <person name="Herman A."/>
            <person name="Abrahante J.E."/>
            <person name="Garbe J."/>
        </authorList>
    </citation>
    <scope>NUCLEOTIDE SEQUENCE</scope>
    <source>
        <strain evidence="12">Duluth1</strain>
        <tissue evidence="12">Whole animal</tissue>
    </source>
</reference>
<feature type="domain" description="C2H2-type" evidence="11">
    <location>
        <begin position="1"/>
        <end position="20"/>
    </location>
</feature>
<dbReference type="GO" id="GO:0005634">
    <property type="term" value="C:nucleus"/>
    <property type="evidence" value="ECO:0007669"/>
    <property type="project" value="UniProtKB-SubCell"/>
</dbReference>
<evidence type="ECO:0000313" key="13">
    <source>
        <dbReference type="Proteomes" id="UP000828390"/>
    </source>
</evidence>
<comment type="caution">
    <text evidence="12">The sequence shown here is derived from an EMBL/GenBank/DDBJ whole genome shotgun (WGS) entry which is preliminary data.</text>
</comment>
<dbReference type="PROSITE" id="PS00028">
    <property type="entry name" value="ZINC_FINGER_C2H2_1"/>
    <property type="match status" value="1"/>
</dbReference>
<comment type="similarity">
    <text evidence="9">Belongs to the sal C2H2-type zinc-finger protein family.</text>
</comment>
<dbReference type="InterPro" id="IPR051565">
    <property type="entry name" value="Sal_C2H2-zinc-finger"/>
</dbReference>
<reference evidence="12" key="1">
    <citation type="journal article" date="2019" name="bioRxiv">
        <title>The Genome of the Zebra Mussel, Dreissena polymorpha: A Resource for Invasive Species Research.</title>
        <authorList>
            <person name="McCartney M.A."/>
            <person name="Auch B."/>
            <person name="Kono T."/>
            <person name="Mallez S."/>
            <person name="Zhang Y."/>
            <person name="Obille A."/>
            <person name="Becker A."/>
            <person name="Abrahante J.E."/>
            <person name="Garbe J."/>
            <person name="Badalamenti J.P."/>
            <person name="Herman A."/>
            <person name="Mangelson H."/>
            <person name="Liachko I."/>
            <person name="Sullivan S."/>
            <person name="Sone E.D."/>
            <person name="Koren S."/>
            <person name="Silverstein K.A.T."/>
            <person name="Beckman K.B."/>
            <person name="Gohl D.M."/>
        </authorList>
    </citation>
    <scope>NUCLEOTIDE SEQUENCE</scope>
    <source>
        <strain evidence="12">Duluth1</strain>
        <tissue evidence="12">Whole animal</tissue>
    </source>
</reference>
<dbReference type="GO" id="GO:0000981">
    <property type="term" value="F:DNA-binding transcription factor activity, RNA polymerase II-specific"/>
    <property type="evidence" value="ECO:0007669"/>
    <property type="project" value="TreeGrafter"/>
</dbReference>
<keyword evidence="3" id="KW-0677">Repeat</keyword>
<evidence type="ECO:0000256" key="4">
    <source>
        <dbReference type="ARBA" id="ARBA00022771"/>
    </source>
</evidence>
<evidence type="ECO:0000256" key="7">
    <source>
        <dbReference type="ARBA" id="ARBA00023163"/>
    </source>
</evidence>
<dbReference type="SMART" id="SM00355">
    <property type="entry name" value="ZnF_C2H2"/>
    <property type="match status" value="1"/>
</dbReference>
<dbReference type="FunFam" id="3.30.160.60:FF:002343">
    <property type="entry name" value="Zinc finger protein 33A"/>
    <property type="match status" value="1"/>
</dbReference>
<evidence type="ECO:0000256" key="8">
    <source>
        <dbReference type="ARBA" id="ARBA00023242"/>
    </source>
</evidence>
<dbReference type="PANTHER" id="PTHR23233:SF88">
    <property type="entry name" value="ZINC FINGER PROTEIN 721 ISOFORM X5"/>
    <property type="match status" value="1"/>
</dbReference>
<dbReference type="SUPFAM" id="SSF57667">
    <property type="entry name" value="beta-beta-alpha zinc fingers"/>
    <property type="match status" value="1"/>
</dbReference>
<sequence>MFSDNFALTMHMRTHTGEKPFKCDVCQASFSVKGNMKRHRERHFKDLPFNISTV</sequence>
<dbReference type="Pfam" id="PF13465">
    <property type="entry name" value="zf-H2C2_2"/>
    <property type="match status" value="1"/>
</dbReference>
<proteinExistence type="inferred from homology"/>
<evidence type="ECO:0000256" key="5">
    <source>
        <dbReference type="ARBA" id="ARBA00022833"/>
    </source>
</evidence>
<dbReference type="InterPro" id="IPR036236">
    <property type="entry name" value="Znf_C2H2_sf"/>
</dbReference>
<dbReference type="Proteomes" id="UP000828390">
    <property type="component" value="Unassembled WGS sequence"/>
</dbReference>
<dbReference type="InterPro" id="IPR013087">
    <property type="entry name" value="Znf_C2H2_type"/>
</dbReference>
<evidence type="ECO:0000256" key="3">
    <source>
        <dbReference type="ARBA" id="ARBA00022737"/>
    </source>
</evidence>
<dbReference type="GO" id="GO:0008270">
    <property type="term" value="F:zinc ion binding"/>
    <property type="evidence" value="ECO:0007669"/>
    <property type="project" value="UniProtKB-KW"/>
</dbReference>
<dbReference type="Gene3D" id="3.30.160.60">
    <property type="entry name" value="Classic Zinc Finger"/>
    <property type="match status" value="2"/>
</dbReference>
<evidence type="ECO:0000256" key="9">
    <source>
        <dbReference type="ARBA" id="ARBA00038474"/>
    </source>
</evidence>
<keyword evidence="6" id="KW-0805">Transcription regulation</keyword>
<keyword evidence="13" id="KW-1185">Reference proteome</keyword>
<keyword evidence="5" id="KW-0862">Zinc</keyword>
<evidence type="ECO:0000256" key="6">
    <source>
        <dbReference type="ARBA" id="ARBA00023015"/>
    </source>
</evidence>
<dbReference type="PROSITE" id="PS50157">
    <property type="entry name" value="ZINC_FINGER_C2H2_2"/>
    <property type="match status" value="2"/>
</dbReference>
<gene>
    <name evidence="12" type="ORF">DPMN_073087</name>
</gene>
<keyword evidence="4 10" id="KW-0863">Zinc-finger</keyword>
<evidence type="ECO:0000256" key="2">
    <source>
        <dbReference type="ARBA" id="ARBA00022723"/>
    </source>
</evidence>
<dbReference type="AlphaFoldDB" id="A0A9D4BYE1"/>
<protein>
    <recommendedName>
        <fullName evidence="11">C2H2-type domain-containing protein</fullName>
    </recommendedName>
</protein>